<organism evidence="1 2">
    <name type="scientific">Trifolium medium</name>
    <dbReference type="NCBI Taxonomy" id="97028"/>
    <lineage>
        <taxon>Eukaryota</taxon>
        <taxon>Viridiplantae</taxon>
        <taxon>Streptophyta</taxon>
        <taxon>Embryophyta</taxon>
        <taxon>Tracheophyta</taxon>
        <taxon>Spermatophyta</taxon>
        <taxon>Magnoliopsida</taxon>
        <taxon>eudicotyledons</taxon>
        <taxon>Gunneridae</taxon>
        <taxon>Pentapetalae</taxon>
        <taxon>rosids</taxon>
        <taxon>fabids</taxon>
        <taxon>Fabales</taxon>
        <taxon>Fabaceae</taxon>
        <taxon>Papilionoideae</taxon>
        <taxon>50 kb inversion clade</taxon>
        <taxon>NPAAA clade</taxon>
        <taxon>Hologalegina</taxon>
        <taxon>IRL clade</taxon>
        <taxon>Trifolieae</taxon>
        <taxon>Trifolium</taxon>
    </lineage>
</organism>
<protein>
    <submittedName>
        <fullName evidence="1">Uncharacterized protein</fullName>
    </submittedName>
</protein>
<proteinExistence type="predicted"/>
<dbReference type="EMBL" id="LXQA010057781">
    <property type="protein sequence ID" value="MCI05179.1"/>
    <property type="molecule type" value="Genomic_DNA"/>
</dbReference>
<name>A0A392P177_9FABA</name>
<dbReference type="Proteomes" id="UP000265520">
    <property type="component" value="Unassembled WGS sequence"/>
</dbReference>
<evidence type="ECO:0000313" key="1">
    <source>
        <dbReference type="EMBL" id="MCI05179.1"/>
    </source>
</evidence>
<keyword evidence="2" id="KW-1185">Reference proteome</keyword>
<reference evidence="1 2" key="1">
    <citation type="journal article" date="2018" name="Front. Plant Sci.">
        <title>Red Clover (Trifolium pratense) and Zigzag Clover (T. medium) - A Picture of Genomic Similarities and Differences.</title>
        <authorList>
            <person name="Dluhosova J."/>
            <person name="Istvanek J."/>
            <person name="Nedelnik J."/>
            <person name="Repkova J."/>
        </authorList>
    </citation>
    <scope>NUCLEOTIDE SEQUENCE [LARGE SCALE GENOMIC DNA]</scope>
    <source>
        <strain evidence="2">cv. 10/8</strain>
        <tissue evidence="1">Leaf</tissue>
    </source>
</reference>
<accession>A0A392P177</accession>
<evidence type="ECO:0000313" key="2">
    <source>
        <dbReference type="Proteomes" id="UP000265520"/>
    </source>
</evidence>
<comment type="caution">
    <text evidence="1">The sequence shown here is derived from an EMBL/GenBank/DDBJ whole genome shotgun (WGS) entry which is preliminary data.</text>
</comment>
<dbReference type="AlphaFoldDB" id="A0A392P177"/>
<sequence>MSILSVNGDSRGDCPVWRSEDGEFFSVGMGIEEKVPPKEVWGWGLRRKSDWRHPAPWH</sequence>